<evidence type="ECO:0000256" key="1">
    <source>
        <dbReference type="SAM" id="MobiDB-lite"/>
    </source>
</evidence>
<comment type="caution">
    <text evidence="2">The sequence shown here is derived from an EMBL/GenBank/DDBJ whole genome shotgun (WGS) entry which is preliminary data.</text>
</comment>
<organism evidence="2 3">
    <name type="scientific">Catenulispora subtropica</name>
    <dbReference type="NCBI Taxonomy" id="450798"/>
    <lineage>
        <taxon>Bacteria</taxon>
        <taxon>Bacillati</taxon>
        <taxon>Actinomycetota</taxon>
        <taxon>Actinomycetes</taxon>
        <taxon>Catenulisporales</taxon>
        <taxon>Catenulisporaceae</taxon>
        <taxon>Catenulispora</taxon>
    </lineage>
</organism>
<accession>A0ABP5EDJ7</accession>
<keyword evidence="3" id="KW-1185">Reference proteome</keyword>
<name>A0ABP5EDJ7_9ACTN</name>
<reference evidence="3" key="1">
    <citation type="journal article" date="2019" name="Int. J. Syst. Evol. Microbiol.">
        <title>The Global Catalogue of Microorganisms (GCM) 10K type strain sequencing project: providing services to taxonomists for standard genome sequencing and annotation.</title>
        <authorList>
            <consortium name="The Broad Institute Genomics Platform"/>
            <consortium name="The Broad Institute Genome Sequencing Center for Infectious Disease"/>
            <person name="Wu L."/>
            <person name="Ma J."/>
        </authorList>
    </citation>
    <scope>NUCLEOTIDE SEQUENCE [LARGE SCALE GENOMIC DNA]</scope>
    <source>
        <strain evidence="3">JCM 16013</strain>
    </source>
</reference>
<dbReference type="EMBL" id="BAAAQM010000054">
    <property type="protein sequence ID" value="GAA1995220.1"/>
    <property type="molecule type" value="Genomic_DNA"/>
</dbReference>
<sequence length="60" mass="6124">MGETAVRASQAPAAAHLPGGPAVTTASAAPRETGRTTDAVRVIVRQPAHRVRGRLTAGPR</sequence>
<proteinExistence type="predicted"/>
<evidence type="ECO:0000313" key="2">
    <source>
        <dbReference type="EMBL" id="GAA1995220.1"/>
    </source>
</evidence>
<dbReference type="Proteomes" id="UP001499854">
    <property type="component" value="Unassembled WGS sequence"/>
</dbReference>
<protein>
    <submittedName>
        <fullName evidence="2">Uncharacterized protein</fullName>
    </submittedName>
</protein>
<evidence type="ECO:0000313" key="3">
    <source>
        <dbReference type="Proteomes" id="UP001499854"/>
    </source>
</evidence>
<gene>
    <name evidence="2" type="ORF">GCM10009838_69860</name>
</gene>
<feature type="region of interest" description="Disordered" evidence="1">
    <location>
        <begin position="1"/>
        <end position="39"/>
    </location>
</feature>
<feature type="compositionally biased region" description="Low complexity" evidence="1">
    <location>
        <begin position="11"/>
        <end position="22"/>
    </location>
</feature>